<dbReference type="EMBL" id="JAQQCL010000006">
    <property type="protein sequence ID" value="MFM0716842.1"/>
    <property type="molecule type" value="Genomic_DNA"/>
</dbReference>
<accession>A0ABW9EBY9</accession>
<proteinExistence type="predicted"/>
<dbReference type="Pfam" id="PF01370">
    <property type="entry name" value="Epimerase"/>
    <property type="match status" value="1"/>
</dbReference>
<dbReference type="InterPro" id="IPR036291">
    <property type="entry name" value="NAD(P)-bd_dom_sf"/>
</dbReference>
<name>A0ABW9EBY9_9BURK</name>
<gene>
    <name evidence="2" type="ORF">PQQ73_10930</name>
</gene>
<protein>
    <submittedName>
        <fullName evidence="2">NAD-dependent epimerase/dehydratase family protein</fullName>
    </submittedName>
</protein>
<feature type="domain" description="NAD-dependent epimerase/dehydratase" evidence="1">
    <location>
        <begin position="5"/>
        <end position="228"/>
    </location>
</feature>
<evidence type="ECO:0000313" key="3">
    <source>
        <dbReference type="Proteomes" id="UP001629392"/>
    </source>
</evidence>
<keyword evidence="3" id="KW-1185">Reference proteome</keyword>
<comment type="caution">
    <text evidence="2">The sequence shown here is derived from an EMBL/GenBank/DDBJ whole genome shotgun (WGS) entry which is preliminary data.</text>
</comment>
<dbReference type="Proteomes" id="UP001629392">
    <property type="component" value="Unassembled WGS sequence"/>
</dbReference>
<dbReference type="RefSeq" id="WP_408144501.1">
    <property type="nucleotide sequence ID" value="NZ_JAQQCL010000006.1"/>
</dbReference>
<dbReference type="SUPFAM" id="SSF51735">
    <property type="entry name" value="NAD(P)-binding Rossmann-fold domains"/>
    <property type="match status" value="1"/>
</dbReference>
<dbReference type="PANTHER" id="PTHR43245:SF58">
    <property type="entry name" value="BLL5923 PROTEIN"/>
    <property type="match status" value="1"/>
</dbReference>
<organism evidence="2 3">
    <name type="scientific">Paraburkholderia strydomiana</name>
    <dbReference type="NCBI Taxonomy" id="1245417"/>
    <lineage>
        <taxon>Bacteria</taxon>
        <taxon>Pseudomonadati</taxon>
        <taxon>Pseudomonadota</taxon>
        <taxon>Betaproteobacteria</taxon>
        <taxon>Burkholderiales</taxon>
        <taxon>Burkholderiaceae</taxon>
        <taxon>Paraburkholderia</taxon>
    </lineage>
</organism>
<sequence>MTQRILLTGATGFVGHAVSRRLLERGDQVTALVRRPQEVVPGVTEWLASAGDFADVEQCSPSTLACDVVIHLAARVHVMQDRAHDALAASRETNVEGTLRVARAARRAGARRFVFVSSIKAVGESSQGREPLSELVPPRPEDPYGISKLEAERALTAFGRRSGLEVVIVRPPLVYGPAVRANFLQLMNAIARGVPLPLGRIEARRSMIFVNNLADALLHCATERRAAGELFHVSDGHDLTVSELARMLAWQLQASGRFLSVPPGLLRLAGRLTGRSAQVGRLLDELRVDSRHIGDALGWRPPFTVEQGMLETVSWYRATH</sequence>
<dbReference type="InterPro" id="IPR001509">
    <property type="entry name" value="Epimerase_deHydtase"/>
</dbReference>
<evidence type="ECO:0000259" key="1">
    <source>
        <dbReference type="Pfam" id="PF01370"/>
    </source>
</evidence>
<reference evidence="2 3" key="1">
    <citation type="journal article" date="2024" name="Chem. Sci.">
        <title>Discovery of megapolipeptins by genome mining of a Burkholderiales bacteria collection.</title>
        <authorList>
            <person name="Paulo B.S."/>
            <person name="Recchia M.J.J."/>
            <person name="Lee S."/>
            <person name="Fergusson C.H."/>
            <person name="Romanowski S.B."/>
            <person name="Hernandez A."/>
            <person name="Krull N."/>
            <person name="Liu D.Y."/>
            <person name="Cavanagh H."/>
            <person name="Bos A."/>
            <person name="Gray C.A."/>
            <person name="Murphy B.T."/>
            <person name="Linington R.G."/>
            <person name="Eustaquio A.S."/>
        </authorList>
    </citation>
    <scope>NUCLEOTIDE SEQUENCE [LARGE SCALE GENOMIC DNA]</scope>
    <source>
        <strain evidence="2 3">RL17-350-BIC-E</strain>
    </source>
</reference>
<evidence type="ECO:0000313" key="2">
    <source>
        <dbReference type="EMBL" id="MFM0716842.1"/>
    </source>
</evidence>
<dbReference type="Gene3D" id="3.40.50.720">
    <property type="entry name" value="NAD(P)-binding Rossmann-like Domain"/>
    <property type="match status" value="1"/>
</dbReference>
<dbReference type="InterPro" id="IPR050177">
    <property type="entry name" value="Lipid_A_modif_metabolic_enz"/>
</dbReference>
<dbReference type="PANTHER" id="PTHR43245">
    <property type="entry name" value="BIFUNCTIONAL POLYMYXIN RESISTANCE PROTEIN ARNA"/>
    <property type="match status" value="1"/>
</dbReference>